<reference evidence="3" key="1">
    <citation type="submission" date="2015-02" db="EMBL/GenBank/DDBJ databases">
        <title>Genome sequencing for Strongylocentrotus purpuratus.</title>
        <authorList>
            <person name="Murali S."/>
            <person name="Liu Y."/>
            <person name="Vee V."/>
            <person name="English A."/>
            <person name="Wang M."/>
            <person name="Skinner E."/>
            <person name="Han Y."/>
            <person name="Muzny D.M."/>
            <person name="Worley K.C."/>
            <person name="Gibbs R.A."/>
        </authorList>
    </citation>
    <scope>NUCLEOTIDE SEQUENCE</scope>
</reference>
<evidence type="ECO:0000256" key="1">
    <source>
        <dbReference type="SAM" id="MobiDB-lite"/>
    </source>
</evidence>
<dbReference type="PANTHER" id="PTHR25480">
    <property type="entry name" value="LEUCINE-RICH REPEAT-CONTAINING PROTEIN 73"/>
    <property type="match status" value="1"/>
</dbReference>
<dbReference type="Proteomes" id="UP000007110">
    <property type="component" value="Unassembled WGS sequence"/>
</dbReference>
<proteinExistence type="predicted"/>
<dbReference type="InParanoid" id="A0A7M7T2U1"/>
<dbReference type="KEGG" id="spu:115927718"/>
<evidence type="ECO:0000313" key="2">
    <source>
        <dbReference type="EnsemblMetazoa" id="XP_030849787"/>
    </source>
</evidence>
<name>A0A7M7T2U1_STRPU</name>
<sequence length="133" mass="14618">MDITIDDAERDIPQITAGLRRTGGQQLTHIILVAPPSLPSEKSCVSRETMRGLGLLIRKQTKNLQWLGLSGMKSLDGEDFVELVESSTDFKASDSLRFKSTDDESFGYDRQSDVQLPDNGTGLAWPPEHDGGL</sequence>
<dbReference type="InterPro" id="IPR052813">
    <property type="entry name" value="CMIP"/>
</dbReference>
<reference evidence="2" key="2">
    <citation type="submission" date="2021-01" db="UniProtKB">
        <authorList>
            <consortium name="EnsemblMetazoa"/>
        </authorList>
    </citation>
    <scope>IDENTIFICATION</scope>
</reference>
<dbReference type="AlphaFoldDB" id="A0A7M7T2U1"/>
<keyword evidence="3" id="KW-1185">Reference proteome</keyword>
<dbReference type="PANTHER" id="PTHR25480:SF0">
    <property type="entry name" value="C-MAF-INDUCING PROTEIN"/>
    <property type="match status" value="1"/>
</dbReference>
<accession>A0A7M7T2U1</accession>
<dbReference type="RefSeq" id="XP_030849787.1">
    <property type="nucleotide sequence ID" value="XM_030993927.1"/>
</dbReference>
<evidence type="ECO:0000313" key="3">
    <source>
        <dbReference type="Proteomes" id="UP000007110"/>
    </source>
</evidence>
<dbReference type="GeneID" id="115927718"/>
<dbReference type="EnsemblMetazoa" id="XM_030993927">
    <property type="protein sequence ID" value="XP_030849787"/>
    <property type="gene ID" value="LOC115927718"/>
</dbReference>
<organism evidence="2 3">
    <name type="scientific">Strongylocentrotus purpuratus</name>
    <name type="common">Purple sea urchin</name>
    <dbReference type="NCBI Taxonomy" id="7668"/>
    <lineage>
        <taxon>Eukaryota</taxon>
        <taxon>Metazoa</taxon>
        <taxon>Echinodermata</taxon>
        <taxon>Eleutherozoa</taxon>
        <taxon>Echinozoa</taxon>
        <taxon>Echinoidea</taxon>
        <taxon>Euechinoidea</taxon>
        <taxon>Echinacea</taxon>
        <taxon>Camarodonta</taxon>
        <taxon>Echinidea</taxon>
        <taxon>Strongylocentrotidae</taxon>
        <taxon>Strongylocentrotus</taxon>
    </lineage>
</organism>
<protein>
    <submittedName>
        <fullName evidence="2">Uncharacterized protein</fullName>
    </submittedName>
</protein>
<feature type="region of interest" description="Disordered" evidence="1">
    <location>
        <begin position="100"/>
        <end position="133"/>
    </location>
</feature>